<evidence type="ECO:0000313" key="7">
    <source>
        <dbReference type="Proteomes" id="UP000443070"/>
    </source>
</evidence>
<dbReference type="RefSeq" id="WP_130920021.1">
    <property type="nucleotide sequence ID" value="NZ_CAUBBC010000001.1"/>
</dbReference>
<dbReference type="Proteomes" id="UP000443070">
    <property type="component" value="Unassembled WGS sequence"/>
</dbReference>
<name>A0A7X2XEP9_9FIRM</name>
<keyword evidence="1" id="KW-0378">Hydrolase</keyword>
<protein>
    <recommendedName>
        <fullName evidence="2">Alpha-ribazole phosphatase</fullName>
        <ecNumber evidence="2">3.1.3.73</ecNumber>
    </recommendedName>
</protein>
<gene>
    <name evidence="5" type="primary">cobC</name>
    <name evidence="5" type="ORF">GMD11_03600</name>
    <name evidence="6" type="ORF">GMD18_03605</name>
</gene>
<reference evidence="7 8" key="1">
    <citation type="journal article" date="2019" name="Nat. Med.">
        <title>A library of human gut bacterial isolates paired with longitudinal multiomics data enables mechanistic microbiome research.</title>
        <authorList>
            <person name="Poyet M."/>
            <person name="Groussin M."/>
            <person name="Gibbons S.M."/>
            <person name="Avila-Pacheco J."/>
            <person name="Jiang X."/>
            <person name="Kearney S.M."/>
            <person name="Perrotta A.R."/>
            <person name="Berdy B."/>
            <person name="Zhao S."/>
            <person name="Lieberman T.D."/>
            <person name="Swanson P.K."/>
            <person name="Smith M."/>
            <person name="Roesemann S."/>
            <person name="Alexander J.E."/>
            <person name="Rich S.A."/>
            <person name="Livny J."/>
            <person name="Vlamakis H."/>
            <person name="Clish C."/>
            <person name="Bullock K."/>
            <person name="Deik A."/>
            <person name="Scott J."/>
            <person name="Pierce K.A."/>
            <person name="Xavier R.J."/>
            <person name="Alm E.J."/>
        </authorList>
    </citation>
    <scope>NUCLEOTIDE SEQUENCE [LARGE SCALE GENOMIC DNA]</scope>
    <source>
        <strain evidence="5 8">BIOML-A13</strain>
        <strain evidence="6 7">BIOML-A3</strain>
    </source>
</reference>
<dbReference type="OrthoDB" id="7925971at2"/>
<feature type="binding site" evidence="4">
    <location>
        <position position="58"/>
    </location>
    <ligand>
        <name>substrate</name>
    </ligand>
</feature>
<dbReference type="InterPro" id="IPR029033">
    <property type="entry name" value="His_PPase_superfam"/>
</dbReference>
<dbReference type="InterPro" id="IPR017578">
    <property type="entry name" value="Ribazole_CobC"/>
</dbReference>
<evidence type="ECO:0000256" key="3">
    <source>
        <dbReference type="PIRSR" id="PIRSR613078-1"/>
    </source>
</evidence>
<dbReference type="PANTHER" id="PTHR46517:SF1">
    <property type="entry name" value="FRUCTOSE-2,6-BISPHOSPHATASE TIGAR"/>
    <property type="match status" value="1"/>
</dbReference>
<organism evidence="5 8">
    <name type="scientific">Phascolarctobacterium faecium</name>
    <dbReference type="NCBI Taxonomy" id="33025"/>
    <lineage>
        <taxon>Bacteria</taxon>
        <taxon>Bacillati</taxon>
        <taxon>Bacillota</taxon>
        <taxon>Negativicutes</taxon>
        <taxon>Acidaminococcales</taxon>
        <taxon>Acidaminococcaceae</taxon>
        <taxon>Phascolarctobacterium</taxon>
    </lineage>
</organism>
<accession>A0A7X2XEP9</accession>
<comment type="caution">
    <text evidence="5">The sequence shown here is derived from an EMBL/GenBank/DDBJ whole genome shotgun (WGS) entry which is preliminary data.</text>
</comment>
<evidence type="ECO:0000313" key="5">
    <source>
        <dbReference type="EMBL" id="MTT75356.1"/>
    </source>
</evidence>
<dbReference type="GO" id="GO:0045820">
    <property type="term" value="P:negative regulation of glycolytic process"/>
    <property type="evidence" value="ECO:0007669"/>
    <property type="project" value="TreeGrafter"/>
</dbReference>
<feature type="binding site" evidence="4">
    <location>
        <begin position="8"/>
        <end position="15"/>
    </location>
    <ligand>
        <name>substrate</name>
    </ligand>
</feature>
<evidence type="ECO:0000256" key="1">
    <source>
        <dbReference type="ARBA" id="ARBA00022801"/>
    </source>
</evidence>
<dbReference type="GO" id="GO:0004331">
    <property type="term" value="F:fructose-2,6-bisphosphate 2-phosphatase activity"/>
    <property type="evidence" value="ECO:0007669"/>
    <property type="project" value="TreeGrafter"/>
</dbReference>
<dbReference type="EC" id="3.1.3.73" evidence="2"/>
<evidence type="ECO:0000256" key="4">
    <source>
        <dbReference type="PIRSR" id="PIRSR613078-2"/>
    </source>
</evidence>
<dbReference type="Pfam" id="PF00300">
    <property type="entry name" value="His_Phos_1"/>
    <property type="match status" value="1"/>
</dbReference>
<sequence length="213" mass="23998">MGKIYLIRHGETEANKTFQFQGHIDNPLNSKGLCQAAALGQHYENIVLDEIYSSSMQRARQTAAPLAEAHGLTVQPLDELKEVCFGEWEGLSYDEIKAKWSDQLELFFKQPAQCRMPGGESFDDVALRVRSVCEDLFKNNSGKNVAIVSHGGVIRVQLCLLLGLDINKLWMFGVHNASTTCIGKWQDRFTIEYVNDTHYLNDNVNSDGIKYPK</sequence>
<dbReference type="InterPro" id="IPR001345">
    <property type="entry name" value="PG/BPGM_mutase_AS"/>
</dbReference>
<dbReference type="PANTHER" id="PTHR46517">
    <property type="entry name" value="FRUCTOSE-2,6-BISPHOSPHATASE TIGAR"/>
    <property type="match status" value="1"/>
</dbReference>
<feature type="active site" description="Proton donor/acceptor" evidence="3">
    <location>
        <position position="82"/>
    </location>
</feature>
<dbReference type="GO" id="GO:0005829">
    <property type="term" value="C:cytosol"/>
    <property type="evidence" value="ECO:0007669"/>
    <property type="project" value="TreeGrafter"/>
</dbReference>
<dbReference type="Gene3D" id="3.40.50.1240">
    <property type="entry name" value="Phosphoglycerate mutase-like"/>
    <property type="match status" value="1"/>
</dbReference>
<dbReference type="PROSITE" id="PS00175">
    <property type="entry name" value="PG_MUTASE"/>
    <property type="match status" value="1"/>
</dbReference>
<evidence type="ECO:0000256" key="2">
    <source>
        <dbReference type="NCBIfam" id="TIGR03162"/>
    </source>
</evidence>
<proteinExistence type="predicted"/>
<dbReference type="CDD" id="cd07067">
    <property type="entry name" value="HP_PGM_like"/>
    <property type="match status" value="1"/>
</dbReference>
<dbReference type="Proteomes" id="UP000484547">
    <property type="component" value="Unassembled WGS sequence"/>
</dbReference>
<feature type="active site" description="Tele-phosphohistidine intermediate" evidence="3">
    <location>
        <position position="9"/>
    </location>
</feature>
<dbReference type="GO" id="GO:0009236">
    <property type="term" value="P:cobalamin biosynthetic process"/>
    <property type="evidence" value="ECO:0007669"/>
    <property type="project" value="UniProtKB-UniRule"/>
</dbReference>
<dbReference type="GO" id="GO:0043456">
    <property type="term" value="P:regulation of pentose-phosphate shunt"/>
    <property type="evidence" value="ECO:0007669"/>
    <property type="project" value="TreeGrafter"/>
</dbReference>
<dbReference type="EMBL" id="WNBW01000001">
    <property type="protein sequence ID" value="MTU03489.1"/>
    <property type="molecule type" value="Genomic_DNA"/>
</dbReference>
<dbReference type="GO" id="GO:0043755">
    <property type="term" value="F:alpha-ribazole phosphatase activity"/>
    <property type="evidence" value="ECO:0007669"/>
    <property type="project" value="UniProtKB-UniRule"/>
</dbReference>
<dbReference type="NCBIfam" id="TIGR03162">
    <property type="entry name" value="ribazole_cobC"/>
    <property type="match status" value="1"/>
</dbReference>
<dbReference type="EMBL" id="WNBM01000001">
    <property type="protein sequence ID" value="MTT75356.1"/>
    <property type="molecule type" value="Genomic_DNA"/>
</dbReference>
<dbReference type="InterPro" id="IPR051695">
    <property type="entry name" value="Phosphoglycerate_Mutase"/>
</dbReference>
<dbReference type="SUPFAM" id="SSF53254">
    <property type="entry name" value="Phosphoglycerate mutase-like"/>
    <property type="match status" value="1"/>
</dbReference>
<evidence type="ECO:0000313" key="8">
    <source>
        <dbReference type="Proteomes" id="UP000484547"/>
    </source>
</evidence>
<evidence type="ECO:0000313" key="6">
    <source>
        <dbReference type="EMBL" id="MTU03489.1"/>
    </source>
</evidence>
<keyword evidence="7" id="KW-1185">Reference proteome</keyword>
<dbReference type="AlphaFoldDB" id="A0A7X2XEP9"/>
<dbReference type="InterPro" id="IPR013078">
    <property type="entry name" value="His_Pase_superF_clade-1"/>
</dbReference>
<dbReference type="SMART" id="SM00855">
    <property type="entry name" value="PGAM"/>
    <property type="match status" value="1"/>
</dbReference>